<dbReference type="GO" id="GO:0004869">
    <property type="term" value="F:cysteine-type endopeptidase inhibitor activity"/>
    <property type="evidence" value="ECO:0007669"/>
    <property type="project" value="InterPro"/>
</dbReference>
<accession>A0A9N9WJU3</accession>
<dbReference type="PANTHER" id="PTHR12319">
    <property type="entry name" value="CYSTATIN-RELATED"/>
    <property type="match status" value="1"/>
</dbReference>
<keyword evidence="1" id="KW-0732">Signal</keyword>
<dbReference type="CDD" id="cd00042">
    <property type="entry name" value="CY"/>
    <property type="match status" value="1"/>
</dbReference>
<dbReference type="OrthoDB" id="7790631at2759"/>
<dbReference type="SUPFAM" id="SSF54403">
    <property type="entry name" value="Cystatin/monellin"/>
    <property type="match status" value="2"/>
</dbReference>
<feature type="chain" id="PRO_5040259949" description="Cystatin domain-containing protein" evidence="1">
    <location>
        <begin position="19"/>
        <end position="268"/>
    </location>
</feature>
<feature type="domain" description="Cystatin" evidence="2">
    <location>
        <begin position="51"/>
        <end position="140"/>
    </location>
</feature>
<evidence type="ECO:0000313" key="4">
    <source>
        <dbReference type="Proteomes" id="UP001153620"/>
    </source>
</evidence>
<dbReference type="InterPro" id="IPR000010">
    <property type="entry name" value="Cystatin_dom"/>
</dbReference>
<feature type="signal peptide" evidence="1">
    <location>
        <begin position="1"/>
        <end position="18"/>
    </location>
</feature>
<dbReference type="InterPro" id="IPR046350">
    <property type="entry name" value="Cystatin_sf"/>
</dbReference>
<keyword evidence="4" id="KW-1185">Reference proteome</keyword>
<evidence type="ECO:0000256" key="1">
    <source>
        <dbReference type="SAM" id="SignalP"/>
    </source>
</evidence>
<organism evidence="3 4">
    <name type="scientific">Chironomus riparius</name>
    <dbReference type="NCBI Taxonomy" id="315576"/>
    <lineage>
        <taxon>Eukaryota</taxon>
        <taxon>Metazoa</taxon>
        <taxon>Ecdysozoa</taxon>
        <taxon>Arthropoda</taxon>
        <taxon>Hexapoda</taxon>
        <taxon>Insecta</taxon>
        <taxon>Pterygota</taxon>
        <taxon>Neoptera</taxon>
        <taxon>Endopterygota</taxon>
        <taxon>Diptera</taxon>
        <taxon>Nematocera</taxon>
        <taxon>Chironomoidea</taxon>
        <taxon>Chironomidae</taxon>
        <taxon>Chironominae</taxon>
        <taxon>Chironomus</taxon>
    </lineage>
</organism>
<dbReference type="EMBL" id="OU895877">
    <property type="protein sequence ID" value="CAG9798153.1"/>
    <property type="molecule type" value="Genomic_DNA"/>
</dbReference>
<protein>
    <recommendedName>
        <fullName evidence="2">Cystatin domain-containing protein</fullName>
    </recommendedName>
</protein>
<dbReference type="InterPro" id="IPR053128">
    <property type="entry name" value="Cystatin-like"/>
</dbReference>
<gene>
    <name evidence="3" type="ORF">CHIRRI_LOCUS1138</name>
</gene>
<reference evidence="3" key="1">
    <citation type="submission" date="2022-01" db="EMBL/GenBank/DDBJ databases">
        <authorList>
            <person name="King R."/>
        </authorList>
    </citation>
    <scope>NUCLEOTIDE SEQUENCE</scope>
</reference>
<dbReference type="Proteomes" id="UP001153620">
    <property type="component" value="Chromosome 1"/>
</dbReference>
<proteinExistence type="predicted"/>
<evidence type="ECO:0000259" key="2">
    <source>
        <dbReference type="SMART" id="SM00043"/>
    </source>
</evidence>
<feature type="domain" description="Cystatin" evidence="2">
    <location>
        <begin position="168"/>
        <end position="257"/>
    </location>
</feature>
<reference evidence="3" key="2">
    <citation type="submission" date="2022-10" db="EMBL/GenBank/DDBJ databases">
        <authorList>
            <consortium name="ENA_rothamsted_submissions"/>
            <consortium name="culmorum"/>
            <person name="King R."/>
        </authorList>
    </citation>
    <scope>NUCLEOTIDE SEQUENCE</scope>
</reference>
<dbReference type="Gene3D" id="3.10.450.10">
    <property type="match status" value="2"/>
</dbReference>
<dbReference type="SMART" id="SM00043">
    <property type="entry name" value="CY"/>
    <property type="match status" value="2"/>
</dbReference>
<dbReference type="AlphaFoldDB" id="A0A9N9WJU3"/>
<name>A0A9N9WJU3_9DIPT</name>
<evidence type="ECO:0000313" key="3">
    <source>
        <dbReference type="EMBL" id="CAG9798153.1"/>
    </source>
</evidence>
<dbReference type="PANTHER" id="PTHR12319:SF2">
    <property type="entry name" value="CYSTATIN-LIKE PROTEIN-RELATED"/>
    <property type="match status" value="1"/>
</dbReference>
<dbReference type="Pfam" id="PF00031">
    <property type="entry name" value="Cystatin"/>
    <property type="match status" value="1"/>
</dbReference>
<sequence length="268" mass="30037">MKFIICIFIAALSAVAQCGIHRIPYFLDAEQNEIMTDETEEVHVPLRKDTKIVGAPRLINTDDSYVNRILNQHLGRLITGDSNKIAIDRIEEITQQVVAGSLYRVKGHYIIEGQKKDCVMTVLVQPWITEESVIISGQCDDGSCYVTETYTCSPDSLYSTFMKPDAYSKVGGIEEIDVNDQKVLELLKHSLLQLEMGTDGNLEVVEVQKITRQVVSGVRYTVVGTFKTTNGIEETCTVTIFLQPRRSADNMTEAACESNAYQTKYYSN</sequence>